<organism evidence="2 3">
    <name type="scientific">Candidatus Pantoea symbiotica</name>
    <dbReference type="NCBI Taxonomy" id="1884370"/>
    <lineage>
        <taxon>Bacteria</taxon>
        <taxon>Pseudomonadati</taxon>
        <taxon>Pseudomonadota</taxon>
        <taxon>Gammaproteobacteria</taxon>
        <taxon>Enterobacterales</taxon>
        <taxon>Erwiniaceae</taxon>
        <taxon>Pantoea</taxon>
    </lineage>
</organism>
<feature type="transmembrane region" description="Helical" evidence="1">
    <location>
        <begin position="7"/>
        <end position="33"/>
    </location>
</feature>
<dbReference type="EMBL" id="FOSD01000002">
    <property type="protein sequence ID" value="SFJ68671.1"/>
    <property type="molecule type" value="Genomic_DNA"/>
</dbReference>
<evidence type="ECO:0000313" key="2">
    <source>
        <dbReference type="EMBL" id="SFJ68671.1"/>
    </source>
</evidence>
<dbReference type="Proteomes" id="UP000198841">
    <property type="component" value="Unassembled WGS sequence"/>
</dbReference>
<protein>
    <submittedName>
        <fullName evidence="2">Uncharacterized protein</fullName>
    </submittedName>
</protein>
<keyword evidence="3" id="KW-1185">Reference proteome</keyword>
<proteinExistence type="predicted"/>
<accession>A0A1I3TG87</accession>
<name>A0A1I3TG87_9GAMM</name>
<comment type="caution">
    <text evidence="2">The sequence shown here is derived from an EMBL/GenBank/DDBJ whole genome shotgun (WGS) entry which is preliminary data.</text>
</comment>
<keyword evidence="1" id="KW-0472">Membrane</keyword>
<keyword evidence="1" id="KW-1133">Transmembrane helix</keyword>
<gene>
    <name evidence="2" type="ORF">SAMN05518863_102326</name>
</gene>
<reference evidence="2 3" key="1">
    <citation type="submission" date="2016-10" db="EMBL/GenBank/DDBJ databases">
        <authorList>
            <person name="Varghese N."/>
            <person name="Submissions S."/>
        </authorList>
    </citation>
    <scope>NUCLEOTIDE SEQUENCE [LARGE SCALE GENOMIC DNA]</scope>
    <source>
        <strain evidence="2 3">YR512</strain>
    </source>
</reference>
<keyword evidence="1" id="KW-0812">Transmembrane</keyword>
<evidence type="ECO:0000256" key="1">
    <source>
        <dbReference type="SAM" id="Phobius"/>
    </source>
</evidence>
<sequence length="35" mass="3854">MSGRKQFIGVLIVIFIGSLLLLESLARLVHLLFVG</sequence>
<evidence type="ECO:0000313" key="3">
    <source>
        <dbReference type="Proteomes" id="UP000198841"/>
    </source>
</evidence>